<comment type="caution">
    <text evidence="1">The sequence shown here is derived from an EMBL/GenBank/DDBJ whole genome shotgun (WGS) entry which is preliminary data.</text>
</comment>
<proteinExistence type="predicted"/>
<accession>A0A090SJF7</accession>
<evidence type="ECO:0000313" key="1">
    <source>
        <dbReference type="EMBL" id="GAL19552.1"/>
    </source>
</evidence>
<dbReference type="EMBL" id="BBMR01000004">
    <property type="protein sequence ID" value="GAL19552.1"/>
    <property type="molecule type" value="Genomic_DNA"/>
</dbReference>
<dbReference type="Proteomes" id="UP000029228">
    <property type="component" value="Unassembled WGS sequence"/>
</dbReference>
<gene>
    <name evidence="1" type="ORF">JCM19235_908</name>
</gene>
<name>A0A090SJF7_9VIBR</name>
<organism evidence="1 2">
    <name type="scientific">Vibrio maritimus</name>
    <dbReference type="NCBI Taxonomy" id="990268"/>
    <lineage>
        <taxon>Bacteria</taxon>
        <taxon>Pseudomonadati</taxon>
        <taxon>Pseudomonadota</taxon>
        <taxon>Gammaproteobacteria</taxon>
        <taxon>Vibrionales</taxon>
        <taxon>Vibrionaceae</taxon>
        <taxon>Vibrio</taxon>
    </lineage>
</organism>
<keyword evidence="2" id="KW-1185">Reference proteome</keyword>
<reference evidence="1 2" key="1">
    <citation type="submission" date="2014-09" db="EMBL/GenBank/DDBJ databases">
        <title>Vibrio maritimus JCM 19235. (C45) whole genome shotgun sequence.</title>
        <authorList>
            <person name="Sawabe T."/>
            <person name="Meirelles P."/>
            <person name="Nakanishi M."/>
            <person name="Sayaka M."/>
            <person name="Hattori M."/>
            <person name="Ohkuma M."/>
        </authorList>
    </citation>
    <scope>NUCLEOTIDE SEQUENCE [LARGE SCALE GENOMIC DNA]</scope>
    <source>
        <strain evidence="2">JCM19235</strain>
    </source>
</reference>
<dbReference type="STRING" id="990268.JCM19235_908"/>
<protein>
    <submittedName>
        <fullName evidence="1">Uncharacterized protein</fullName>
    </submittedName>
</protein>
<evidence type="ECO:0000313" key="2">
    <source>
        <dbReference type="Proteomes" id="UP000029228"/>
    </source>
</evidence>
<sequence length="38" mass="4210">MRYVRVSPNDKQALKTYISDLARIDQDNLAALSSTPTG</sequence>
<dbReference type="AlphaFoldDB" id="A0A090SJF7"/>